<reference evidence="9" key="1">
    <citation type="submission" date="2025-08" db="UniProtKB">
        <authorList>
            <consortium name="RefSeq"/>
        </authorList>
    </citation>
    <scope>IDENTIFICATION</scope>
    <source>
        <tissue evidence="9">Muscle</tissue>
    </source>
</reference>
<dbReference type="GO" id="GO:0007291">
    <property type="term" value="P:sperm individualization"/>
    <property type="evidence" value="ECO:0007669"/>
    <property type="project" value="TreeGrafter"/>
</dbReference>
<keyword evidence="8" id="KW-1185">Reference proteome</keyword>
<dbReference type="CTD" id="107983988"/>
<feature type="compositionally biased region" description="Low complexity" evidence="5">
    <location>
        <begin position="746"/>
        <end position="755"/>
    </location>
</feature>
<organism evidence="8 9">
    <name type="scientific">Physeter macrocephalus</name>
    <name type="common">Sperm whale</name>
    <name type="synonym">Physeter catodon</name>
    <dbReference type="NCBI Taxonomy" id="9755"/>
    <lineage>
        <taxon>Eukaryota</taxon>
        <taxon>Metazoa</taxon>
        <taxon>Chordata</taxon>
        <taxon>Craniata</taxon>
        <taxon>Vertebrata</taxon>
        <taxon>Euteleostomi</taxon>
        <taxon>Mammalia</taxon>
        <taxon>Eutheria</taxon>
        <taxon>Laurasiatheria</taxon>
        <taxon>Artiodactyla</taxon>
        <taxon>Whippomorpha</taxon>
        <taxon>Cetacea</taxon>
        <taxon>Odontoceti</taxon>
        <taxon>Physeteridae</taxon>
        <taxon>Physeter</taxon>
    </lineage>
</organism>
<feature type="compositionally biased region" description="Pro residues" evidence="5">
    <location>
        <begin position="287"/>
        <end position="305"/>
    </location>
</feature>
<feature type="compositionally biased region" description="Polar residues" evidence="5">
    <location>
        <begin position="976"/>
        <end position="985"/>
    </location>
</feature>
<dbReference type="GO" id="GO:0030317">
    <property type="term" value="P:flagellated sperm motility"/>
    <property type="evidence" value="ECO:0007669"/>
    <property type="project" value="TreeGrafter"/>
</dbReference>
<feature type="region of interest" description="Disordered" evidence="5">
    <location>
        <begin position="922"/>
        <end position="1161"/>
    </location>
</feature>
<evidence type="ECO:0000256" key="1">
    <source>
        <dbReference type="ARBA" id="ARBA00004167"/>
    </source>
</evidence>
<feature type="compositionally biased region" description="Polar residues" evidence="5">
    <location>
        <begin position="922"/>
        <end position="967"/>
    </location>
</feature>
<sequence length="1297" mass="139504">MGERTHYEAQPCSGTNPRKCQDLGDSILLILGGFILLNVGINVVTLLWRRLKSSLRALFHHIFPKDKQASCVGGHCTCTRYSVDPKNLRSRVSSRFRHRPSFLLGHPNDLDSWMPDTDDETASKCCWMPSQSGRAGASTEAPRGLWEEGVVGAGAAPPVTALKSQATFYSRQETSSKLRRMSKVDVVPLRLPQESKTKTPVYDPAQAPAGAQLRPPVQPPAHAPAKAQTFSSAHPPEHTPPKAQTPSARTPPRDTRTTPGIPTRYVLAEALYQRAPAPSSALLLRSPQPPPDVQATEHPPPPPTFMPLSRNPGGNANYQVYDSLELKRGVWLPVTTWRPEGPGRPGTQAMGERTHYEAQPCSGTNPRKCQDLGDSILLILGGFILLNVGINVVTLPPAHAPAKAQTFSSAHPPEHTPPKAQTPSPALTPEHSPAQVHGPEHTSAHTPAQAQAQAPSHASAQSLGHTSVCTLTHAHLTCTHANTLVPPPTSAPVPPPTSAPATTPALAPPPAPVPISATTSVPALVTALTTTPVPSATPTPILDSIPSTLSAFSQGLSSGHVCPLQNSGYSRKDLGTLSRPQEGHGPVTSGTAEQTLKQCSGDSAKPSTGSIPGYLESGNVEWKISNDAKDKFVQSETFPYCSFHSCGSEKRNTDPQTPVYPKFLVYSKDAAPSQPCFHSPTSAQSSPCTMPPPCTLSLPLVSPRSFVLHQHSNHQKPSTLTQPPTFPPTSKSPQSVLSSQDPIPPQLSTTSQTPNQPQPPELHESLGLNQGSVLQRTPGSSKDCRVSRNRGLTPNPGLHKNPGLTQDPGLHKNPGLAQDPGLHKLPGLTQDPYLCKNPSLSQDSDLQKNPVITQDSGSQKSLGSTRVGRSFKGPYLTQPSGLHKNTPFLQTSDIQRSSGFMHDSGVYRNLERNQETVLYKSQEVSQKTGLHNSPHPSQDSGCYKSTGNAQDSGVSRSPDFTQDSGPQKSPYLAQDSGVNKSSGLCQESGLHKSPGLVQTPCLHKGSSPTRDSGDYKNPGLTQDSGVCRSQGLTQDSDLHKNPGLTQATEVKRRCGLTQDAGIYRSSEHTHDPNFHKYSGISRDPGPHKGSALTQDSGLSKRSGLDNNSCLNPNPGLHKKPLGTDSVQVLGPHQTRKSSISEAVPRKEDAGQHIPWTSVPPSQKSCFPKAQVTYNDLQTFSEVPVLIELQSSSQRAGSQDRVYHPMDTVPPACQNYRQMSTPPKTSWKPYCPGSGTRLGHVVFDARQRQFRAGRDKCEALSPRRLHRETSNNSRRPSRSGDISVMRNLEKEGTDMHEE</sequence>
<evidence type="ECO:0000313" key="9">
    <source>
        <dbReference type="RefSeq" id="XP_028339429.1"/>
    </source>
</evidence>
<feature type="compositionally biased region" description="Polar residues" evidence="5">
    <location>
        <begin position="767"/>
        <end position="780"/>
    </location>
</feature>
<dbReference type="OrthoDB" id="9535405at2759"/>
<keyword evidence="3 6" id="KW-1133">Transmembrane helix</keyword>
<dbReference type="GO" id="GO:0016020">
    <property type="term" value="C:membrane"/>
    <property type="evidence" value="ECO:0007669"/>
    <property type="project" value="UniProtKB-SubCell"/>
</dbReference>
<dbReference type="InParanoid" id="A0A455ATI0"/>
<feature type="domain" description="Spermatid maturation protein 1 N-terminal" evidence="7">
    <location>
        <begin position="7"/>
        <end position="70"/>
    </location>
</feature>
<proteinExistence type="predicted"/>
<evidence type="ECO:0000256" key="3">
    <source>
        <dbReference type="ARBA" id="ARBA00022989"/>
    </source>
</evidence>
<evidence type="ECO:0000256" key="2">
    <source>
        <dbReference type="ARBA" id="ARBA00022692"/>
    </source>
</evidence>
<feature type="compositionally biased region" description="Basic and acidic residues" evidence="5">
    <location>
        <begin position="1286"/>
        <end position="1297"/>
    </location>
</feature>
<feature type="compositionally biased region" description="Basic and acidic residues" evidence="5">
    <location>
        <begin position="1065"/>
        <end position="1074"/>
    </location>
</feature>
<comment type="subcellular location">
    <subcellularLocation>
        <location evidence="1">Membrane</location>
        <topology evidence="1">Single-pass membrane protein</topology>
    </subcellularLocation>
</comment>
<accession>A0A455ATI0</accession>
<feature type="region of interest" description="Disordered" evidence="5">
    <location>
        <begin position="1253"/>
        <end position="1297"/>
    </location>
</feature>
<feature type="compositionally biased region" description="Low complexity" evidence="5">
    <location>
        <begin position="444"/>
        <end position="461"/>
    </location>
</feature>
<feature type="region of interest" description="Disordered" evidence="5">
    <location>
        <begin position="281"/>
        <end position="305"/>
    </location>
</feature>
<evidence type="ECO:0000256" key="4">
    <source>
        <dbReference type="ARBA" id="ARBA00023136"/>
    </source>
</evidence>
<feature type="compositionally biased region" description="Polar residues" evidence="5">
    <location>
        <begin position="715"/>
        <end position="741"/>
    </location>
</feature>
<evidence type="ECO:0000256" key="5">
    <source>
        <dbReference type="SAM" id="MobiDB-lite"/>
    </source>
</evidence>
<evidence type="ECO:0000256" key="6">
    <source>
        <dbReference type="SAM" id="Phobius"/>
    </source>
</evidence>
<dbReference type="Pfam" id="PF15670">
    <property type="entry name" value="Spem1"/>
    <property type="match status" value="1"/>
</dbReference>
<evidence type="ECO:0000313" key="8">
    <source>
        <dbReference type="Proteomes" id="UP000248484"/>
    </source>
</evidence>
<dbReference type="InterPro" id="IPR031368">
    <property type="entry name" value="SPEM1_N"/>
</dbReference>
<feature type="region of interest" description="Disordered" evidence="5">
    <location>
        <begin position="403"/>
        <end position="461"/>
    </location>
</feature>
<gene>
    <name evidence="9" type="primary">SPEM3</name>
</gene>
<dbReference type="KEGG" id="pcad:112065980"/>
<dbReference type="RefSeq" id="XP_028339429.1">
    <property type="nucleotide sequence ID" value="XM_028483628.1"/>
</dbReference>
<dbReference type="PANTHER" id="PTHR34834">
    <property type="entry name" value="SPERMATID MATURATION PROTEIN 1"/>
    <property type="match status" value="1"/>
</dbReference>
<feature type="compositionally biased region" description="Polar residues" evidence="5">
    <location>
        <begin position="850"/>
        <end position="864"/>
    </location>
</feature>
<dbReference type="Proteomes" id="UP000248484">
    <property type="component" value="Unplaced"/>
</dbReference>
<feature type="transmembrane region" description="Helical" evidence="6">
    <location>
        <begin position="27"/>
        <end position="48"/>
    </location>
</feature>
<keyword evidence="2 6" id="KW-0812">Transmembrane</keyword>
<keyword evidence="4 6" id="KW-0472">Membrane</keyword>
<dbReference type="PANTHER" id="PTHR34834:SF3">
    <property type="entry name" value="SPEM FAMILY MEMBER 3"/>
    <property type="match status" value="1"/>
</dbReference>
<feature type="region of interest" description="Disordered" evidence="5">
    <location>
        <begin position="189"/>
        <end position="260"/>
    </location>
</feature>
<protein>
    <submittedName>
        <fullName evidence="9">LOW QUALITY PROTEIN: uncharacterized protein SPEM3</fullName>
    </submittedName>
</protein>
<feature type="compositionally biased region" description="Polar residues" evidence="5">
    <location>
        <begin position="1091"/>
        <end position="1111"/>
    </location>
</feature>
<feature type="region of interest" description="Disordered" evidence="5">
    <location>
        <begin position="711"/>
        <end position="887"/>
    </location>
</feature>
<dbReference type="GO" id="GO:0005737">
    <property type="term" value="C:cytoplasm"/>
    <property type="evidence" value="ECO:0007669"/>
    <property type="project" value="TreeGrafter"/>
</dbReference>
<name>A0A455ATI0_PHYMC</name>
<evidence type="ECO:0000259" key="7">
    <source>
        <dbReference type="Pfam" id="PF15670"/>
    </source>
</evidence>
<dbReference type="GeneID" id="112065980"/>